<dbReference type="EMBL" id="AL646052">
    <property type="protein sequence ID" value="CAD15485.1"/>
    <property type="molecule type" value="Genomic_DNA"/>
</dbReference>
<dbReference type="Gene3D" id="3.30.160.60">
    <property type="entry name" value="Classic Zinc Finger"/>
    <property type="match status" value="1"/>
</dbReference>
<dbReference type="NCBIfam" id="TIGR00247">
    <property type="entry name" value="endolytic transglycosylase MltG"/>
    <property type="match status" value="1"/>
</dbReference>
<dbReference type="GO" id="GO:0071555">
    <property type="term" value="P:cell wall organization"/>
    <property type="evidence" value="ECO:0007669"/>
    <property type="project" value="UniProtKB-KW"/>
</dbReference>
<dbReference type="CDD" id="cd08010">
    <property type="entry name" value="MltG_like"/>
    <property type="match status" value="1"/>
</dbReference>
<evidence type="ECO:0000256" key="7">
    <source>
        <dbReference type="HAMAP-Rule" id="MF_02065"/>
    </source>
</evidence>
<dbReference type="EnsemblBacteria" id="CAD15485">
    <property type="protein sequence ID" value="CAD15485"/>
    <property type="gene ID" value="RSc1783"/>
</dbReference>
<dbReference type="PANTHER" id="PTHR30518">
    <property type="entry name" value="ENDOLYTIC MUREIN TRANSGLYCOSYLASE"/>
    <property type="match status" value="1"/>
</dbReference>
<evidence type="ECO:0000256" key="2">
    <source>
        <dbReference type="ARBA" id="ARBA00022692"/>
    </source>
</evidence>
<dbReference type="GO" id="GO:0005886">
    <property type="term" value="C:plasma membrane"/>
    <property type="evidence" value="ECO:0007669"/>
    <property type="project" value="UniProtKB-SubCell"/>
</dbReference>
<evidence type="ECO:0000313" key="9">
    <source>
        <dbReference type="Proteomes" id="UP000001436"/>
    </source>
</evidence>
<dbReference type="KEGG" id="rso:RSc1783"/>
<dbReference type="HOGENOM" id="CLU_025574_0_2_4"/>
<dbReference type="PANTHER" id="PTHR30518:SF2">
    <property type="entry name" value="ENDOLYTIC MUREIN TRANSGLYCOSYLASE"/>
    <property type="match status" value="1"/>
</dbReference>
<keyword evidence="7" id="KW-0997">Cell inner membrane</keyword>
<dbReference type="EC" id="4.2.2.29" evidence="7"/>
<keyword evidence="1 7" id="KW-1003">Cell membrane</keyword>
<dbReference type="eggNOG" id="COG1559">
    <property type="taxonomic scope" value="Bacteria"/>
</dbReference>
<evidence type="ECO:0000313" key="8">
    <source>
        <dbReference type="EMBL" id="CAD15485.1"/>
    </source>
</evidence>
<keyword evidence="9" id="KW-1185">Reference proteome</keyword>
<dbReference type="Proteomes" id="UP000001436">
    <property type="component" value="Chromosome"/>
</dbReference>
<dbReference type="GO" id="GO:0008932">
    <property type="term" value="F:lytic endotransglycosylase activity"/>
    <property type="evidence" value="ECO:0007669"/>
    <property type="project" value="UniProtKB-UniRule"/>
</dbReference>
<keyword evidence="5 7" id="KW-0456">Lyase</keyword>
<dbReference type="InterPro" id="IPR003770">
    <property type="entry name" value="MLTG-like"/>
</dbReference>
<keyword evidence="2 7" id="KW-0812">Transmembrane</keyword>
<reference evidence="8 9" key="1">
    <citation type="journal article" date="2002" name="Nature">
        <title>Genome sequence of the plant pathogen Ralstonia solanacearum.</title>
        <authorList>
            <person name="Salanoubat M."/>
            <person name="Genin S."/>
            <person name="Artiguenave F."/>
            <person name="Gouzy J."/>
            <person name="Mangenot S."/>
            <person name="Arlat M."/>
            <person name="Billault A."/>
            <person name="Brottier P."/>
            <person name="Camus J.C."/>
            <person name="Cattolico L."/>
            <person name="Chandler M."/>
            <person name="Choisne N."/>
            <person name="Claudel-Renard C."/>
            <person name="Cunnac S."/>
            <person name="Demange N."/>
            <person name="Gaspin C."/>
            <person name="Lavie M."/>
            <person name="Moisan A."/>
            <person name="Robert C."/>
            <person name="Saurin W."/>
            <person name="Schiex T."/>
            <person name="Siguier P."/>
            <person name="Thebault P."/>
            <person name="Whalen M."/>
            <person name="Wincker P."/>
            <person name="Levy M."/>
            <person name="Weissenbach J."/>
            <person name="Boucher C.A."/>
        </authorList>
    </citation>
    <scope>NUCLEOTIDE SEQUENCE [LARGE SCALE GENOMIC DNA]</scope>
    <source>
        <strain evidence="9">ATCC BAA-1114 / GMI1000</strain>
    </source>
</reference>
<dbReference type="Gene3D" id="3.30.1490.480">
    <property type="entry name" value="Endolytic murein transglycosylase"/>
    <property type="match status" value="1"/>
</dbReference>
<keyword evidence="3 7" id="KW-1133">Transmembrane helix</keyword>
<name>Q8XYH5_RALN1</name>
<feature type="transmembrane region" description="Helical" evidence="7">
    <location>
        <begin position="53"/>
        <end position="72"/>
    </location>
</feature>
<comment type="catalytic activity">
    <reaction evidence="7">
        <text>a peptidoglycan chain = a peptidoglycan chain with N-acetyl-1,6-anhydromuramyl-[peptide] at the reducing end + a peptidoglycan chain with N-acetylglucosamine at the non-reducing end.</text>
        <dbReference type="EC" id="4.2.2.29"/>
    </reaction>
</comment>
<organism evidence="8 9">
    <name type="scientific">Ralstonia nicotianae (strain ATCC BAA-1114 / GMI1000)</name>
    <name type="common">Ralstonia solanacearum</name>
    <dbReference type="NCBI Taxonomy" id="267608"/>
    <lineage>
        <taxon>Bacteria</taxon>
        <taxon>Pseudomonadati</taxon>
        <taxon>Pseudomonadota</taxon>
        <taxon>Betaproteobacteria</taxon>
        <taxon>Burkholderiales</taxon>
        <taxon>Burkholderiaceae</taxon>
        <taxon>Ralstonia</taxon>
        <taxon>Ralstonia solanacearum species complex</taxon>
    </lineage>
</organism>
<dbReference type="Pfam" id="PF02618">
    <property type="entry name" value="YceG"/>
    <property type="match status" value="1"/>
</dbReference>
<comment type="function">
    <text evidence="7">Functions as a peptidoglycan terminase that cleaves nascent peptidoglycan strands endolytically to terminate their elongation.</text>
</comment>
<evidence type="ECO:0000256" key="4">
    <source>
        <dbReference type="ARBA" id="ARBA00023136"/>
    </source>
</evidence>
<evidence type="ECO:0000256" key="5">
    <source>
        <dbReference type="ARBA" id="ARBA00023239"/>
    </source>
</evidence>
<dbReference type="GO" id="GO:0009252">
    <property type="term" value="P:peptidoglycan biosynthetic process"/>
    <property type="evidence" value="ECO:0007669"/>
    <property type="project" value="UniProtKB-UniRule"/>
</dbReference>
<evidence type="ECO:0000256" key="6">
    <source>
        <dbReference type="ARBA" id="ARBA00023316"/>
    </source>
</evidence>
<keyword evidence="6 7" id="KW-0961">Cell wall biogenesis/degradation</keyword>
<comment type="subcellular location">
    <subcellularLocation>
        <location evidence="7">Cell inner membrane</location>
        <topology evidence="7">Single-pass membrane protein</topology>
    </subcellularLocation>
</comment>
<evidence type="ECO:0000256" key="3">
    <source>
        <dbReference type="ARBA" id="ARBA00022989"/>
    </source>
</evidence>
<dbReference type="AlphaFoldDB" id="Q8XYH5"/>
<accession>Q8XYH5</accession>
<feature type="site" description="Important for catalytic activity" evidence="7">
    <location>
        <position position="260"/>
    </location>
</feature>
<gene>
    <name evidence="7" type="primary">mltG</name>
    <name evidence="8" type="ordered locus">RSc1783</name>
</gene>
<comment type="similarity">
    <text evidence="7">Belongs to the transglycosylase MltG family.</text>
</comment>
<protein>
    <recommendedName>
        <fullName evidence="7">Endolytic murein transglycosylase</fullName>
        <ecNumber evidence="7">4.2.2.29</ecNumber>
    </recommendedName>
    <alternativeName>
        <fullName evidence="7">Peptidoglycan lytic transglycosylase</fullName>
    </alternativeName>
    <alternativeName>
        <fullName evidence="7">Peptidoglycan polymerization terminase</fullName>
    </alternativeName>
</protein>
<keyword evidence="4 7" id="KW-0472">Membrane</keyword>
<dbReference type="STRING" id="267608.RSc1783"/>
<sequence>MVCRRPEIDPVLYGAVRRASGARSTLFQVRARPAEAGSVGNIRISMLSFLKRLLLLAILVGLAAAGGVVWWARQPVSLSASPLEVVIKPNSSVLSVARQLEHGGVDVQPQLFSLVARAMGKATSLKAGGYELEAGATPLSILDKMARGEVTHYVVTVIEGWSMRQMRAAVDAEPALRHETAGLPDTELMRRIGATEATPEGLFFPDTYLFARGSSDVDLFRHAYQAMQKRLAEAWARRAPGLPYKTPYEALTMASIIEKETGQKRDRPMVASVFVNRLRKNMLLQTDPTVIYGIGAGFDGNLRKRDLQTDTPYNTYTRIGLPPTPIALPGMASLDAAMNPAPSDALYFVARGDGTSQFSTNLTDHNRAVNKYQRGQP</sequence>
<evidence type="ECO:0000256" key="1">
    <source>
        <dbReference type="ARBA" id="ARBA00022475"/>
    </source>
</evidence>
<dbReference type="HAMAP" id="MF_02065">
    <property type="entry name" value="MltG"/>
    <property type="match status" value="1"/>
</dbReference>
<proteinExistence type="inferred from homology"/>